<evidence type="ECO:0000313" key="1">
    <source>
        <dbReference type="Ensembl" id="ENSSGRP00000105304.1"/>
    </source>
</evidence>
<reference evidence="1" key="2">
    <citation type="submission" date="2025-09" db="UniProtKB">
        <authorList>
            <consortium name="Ensembl"/>
        </authorList>
    </citation>
    <scope>IDENTIFICATION</scope>
</reference>
<dbReference type="Gene3D" id="3.60.40.10">
    <property type="entry name" value="PPM-type phosphatase domain"/>
    <property type="match status" value="2"/>
</dbReference>
<keyword evidence="2" id="KW-1185">Reference proteome</keyword>
<dbReference type="SUPFAM" id="SSF81606">
    <property type="entry name" value="PP2C-like"/>
    <property type="match status" value="1"/>
</dbReference>
<proteinExistence type="predicted"/>
<sequence length="277" mass="31419">MQSFCFCHCTVWLNFCTNPPMILNPRRKYNAKAKEMSLTQINHVLKTNEYSLKPNGYDGRYNGSIKGFDSNILPSNSPCEDQRSAATCLQSRGMVFRVFDGHAGSACAQAVSERLLLHSSGECWQTILQTALRNTFKRLDNDISLEAPVDFGVPFARFTPLTEWLSLDALLVWLTWTEIFMWPIWVTAEQCSGYKGMMGGSQLSRLPMTTTQQKVLSEHPASERKTVVKHDRLLGLLIPFRAFADMKFKWSGELLNRIYEARPELLIGNENAANELP</sequence>
<reference evidence="1" key="1">
    <citation type="submission" date="2025-08" db="UniProtKB">
        <authorList>
            <consortium name="Ensembl"/>
        </authorList>
    </citation>
    <scope>IDENTIFICATION</scope>
</reference>
<dbReference type="Ensembl" id="ENSSGRT00000111943.1">
    <property type="protein sequence ID" value="ENSSGRP00000105304.1"/>
    <property type="gene ID" value="ENSSGRG00000052142.1"/>
</dbReference>
<dbReference type="InterPro" id="IPR036457">
    <property type="entry name" value="PPM-type-like_dom_sf"/>
</dbReference>
<name>A0A672SVW5_SINGR</name>
<accession>A0A672SVW5</accession>
<dbReference type="InParanoid" id="A0A672SVW5"/>
<dbReference type="AlphaFoldDB" id="A0A672SVW5"/>
<dbReference type="Proteomes" id="UP000472262">
    <property type="component" value="Unassembled WGS sequence"/>
</dbReference>
<organism evidence="1 2">
    <name type="scientific">Sinocyclocheilus grahami</name>
    <name type="common">Dianchi golden-line fish</name>
    <name type="synonym">Barbus grahami</name>
    <dbReference type="NCBI Taxonomy" id="75366"/>
    <lineage>
        <taxon>Eukaryota</taxon>
        <taxon>Metazoa</taxon>
        <taxon>Chordata</taxon>
        <taxon>Craniata</taxon>
        <taxon>Vertebrata</taxon>
        <taxon>Euteleostomi</taxon>
        <taxon>Actinopterygii</taxon>
        <taxon>Neopterygii</taxon>
        <taxon>Teleostei</taxon>
        <taxon>Ostariophysi</taxon>
        <taxon>Cypriniformes</taxon>
        <taxon>Cyprinidae</taxon>
        <taxon>Cyprininae</taxon>
        <taxon>Sinocyclocheilus</taxon>
    </lineage>
</organism>
<evidence type="ECO:0000313" key="2">
    <source>
        <dbReference type="Proteomes" id="UP000472262"/>
    </source>
</evidence>
<protein>
    <submittedName>
        <fullName evidence="1">Si:ch211-15p9.2</fullName>
    </submittedName>
</protein>